<keyword evidence="6" id="KW-0378">Hydrolase</keyword>
<feature type="binding site" evidence="15">
    <location>
        <position position="301"/>
    </location>
    <ligand>
        <name>Zn(2+)</name>
        <dbReference type="ChEBI" id="CHEBI:29105"/>
        <label>1</label>
    </ligand>
</feature>
<feature type="compositionally biased region" description="Acidic residues" evidence="18">
    <location>
        <begin position="92"/>
        <end position="101"/>
    </location>
</feature>
<dbReference type="InterPro" id="IPR001818">
    <property type="entry name" value="Pept_M10_metallopeptidase"/>
</dbReference>
<evidence type="ECO:0000256" key="9">
    <source>
        <dbReference type="ARBA" id="ARBA00023049"/>
    </source>
</evidence>
<evidence type="ECO:0000256" key="3">
    <source>
        <dbReference type="ARBA" id="ARBA00022723"/>
    </source>
</evidence>
<proteinExistence type="inferred from homology"/>
<organism evidence="21 22">
    <name type="scientific">Pleurodeles waltl</name>
    <name type="common">Iberian ribbed newt</name>
    <dbReference type="NCBI Taxonomy" id="8319"/>
    <lineage>
        <taxon>Eukaryota</taxon>
        <taxon>Metazoa</taxon>
        <taxon>Chordata</taxon>
        <taxon>Craniata</taxon>
        <taxon>Vertebrata</taxon>
        <taxon>Euteleostomi</taxon>
        <taxon>Amphibia</taxon>
        <taxon>Batrachia</taxon>
        <taxon>Caudata</taxon>
        <taxon>Salamandroidea</taxon>
        <taxon>Salamandridae</taxon>
        <taxon>Pleurodelinae</taxon>
        <taxon>Pleurodeles</taxon>
    </lineage>
</organism>
<keyword evidence="12" id="KW-0325">Glycoprotein</keyword>
<dbReference type="PRINTS" id="PR00138">
    <property type="entry name" value="MATRIXIN"/>
</dbReference>
<keyword evidence="8 15" id="KW-0106">Calcium</keyword>
<dbReference type="Pfam" id="PF00045">
    <property type="entry name" value="Hemopexin"/>
    <property type="match status" value="1"/>
</dbReference>
<dbReference type="InterPro" id="IPR000585">
    <property type="entry name" value="Hemopexin-like_dom"/>
</dbReference>
<dbReference type="SUPFAM" id="SSF55486">
    <property type="entry name" value="Metalloproteases ('zincins'), catalytic domain"/>
    <property type="match status" value="1"/>
</dbReference>
<feature type="binding site" evidence="15">
    <location>
        <position position="309"/>
    </location>
    <ligand>
        <name>Zn(2+)</name>
        <dbReference type="ChEBI" id="CHEBI:29105"/>
        <label>1</label>
    </ligand>
</feature>
<dbReference type="GO" id="GO:0007368">
    <property type="term" value="P:determination of left/right symmetry"/>
    <property type="evidence" value="ECO:0007669"/>
    <property type="project" value="UniProtKB-ARBA"/>
</dbReference>
<dbReference type="PROSITE" id="PS51642">
    <property type="entry name" value="HEMOPEXIN_2"/>
    <property type="match status" value="4"/>
</dbReference>
<dbReference type="SMART" id="SM00120">
    <property type="entry name" value="HX"/>
    <property type="match status" value="4"/>
</dbReference>
<feature type="repeat" description="Hemopexin" evidence="17">
    <location>
        <begin position="441"/>
        <end position="497"/>
    </location>
</feature>
<evidence type="ECO:0000256" key="19">
    <source>
        <dbReference type="SAM" id="SignalP"/>
    </source>
</evidence>
<dbReference type="CDD" id="cd00094">
    <property type="entry name" value="HX"/>
    <property type="match status" value="1"/>
</dbReference>
<feature type="binding site" evidence="15">
    <location>
        <position position="559"/>
    </location>
    <ligand>
        <name>Ca(2+)</name>
        <dbReference type="ChEBI" id="CHEBI:29108"/>
        <label>5</label>
    </ligand>
</feature>
<evidence type="ECO:0000256" key="2">
    <source>
        <dbReference type="ARBA" id="ARBA00022670"/>
    </source>
</evidence>
<dbReference type="InterPro" id="IPR021190">
    <property type="entry name" value="Pept_M10A"/>
</dbReference>
<feature type="region of interest" description="Disordered" evidence="18">
    <location>
        <begin position="129"/>
        <end position="193"/>
    </location>
</feature>
<feature type="binding site" evidence="15">
    <location>
        <position position="557"/>
    </location>
    <ligand>
        <name>Ca(2+)</name>
        <dbReference type="ChEBI" id="CHEBI:29108"/>
        <label>4</label>
    </ligand>
</feature>
<dbReference type="SUPFAM" id="SSF47090">
    <property type="entry name" value="PGBD-like"/>
    <property type="match status" value="1"/>
</dbReference>
<feature type="binding site" evidence="15">
    <location>
        <position position="285"/>
    </location>
    <ligand>
        <name>Zn(2+)</name>
        <dbReference type="ChEBI" id="CHEBI:29105"/>
        <label>1</label>
    </ligand>
</feature>
<dbReference type="GO" id="GO:0030574">
    <property type="term" value="P:collagen catabolic process"/>
    <property type="evidence" value="ECO:0007669"/>
    <property type="project" value="TreeGrafter"/>
</dbReference>
<evidence type="ECO:0000259" key="20">
    <source>
        <dbReference type="SMART" id="SM00235"/>
    </source>
</evidence>
<dbReference type="PIRSF" id="PIRSF001191">
    <property type="entry name" value="Peptidase_M10A_matrix"/>
    <property type="match status" value="1"/>
</dbReference>
<dbReference type="Gene3D" id="2.110.10.10">
    <property type="entry name" value="Hemopexin-like domain"/>
    <property type="match status" value="2"/>
</dbReference>
<name>A0AAV7PJY8_PLEWA</name>
<dbReference type="InterPro" id="IPR024079">
    <property type="entry name" value="MetalloPept_cat_dom_sf"/>
</dbReference>
<dbReference type="InterPro" id="IPR036365">
    <property type="entry name" value="PGBD-like_sf"/>
</dbReference>
<keyword evidence="5" id="KW-0677">Repeat</keyword>
<evidence type="ECO:0000256" key="5">
    <source>
        <dbReference type="ARBA" id="ARBA00022737"/>
    </source>
</evidence>
<dbReference type="FunFam" id="2.110.10.10:FF:000012">
    <property type="entry name" value="Matrix metallopeptidase 21"/>
    <property type="match status" value="1"/>
</dbReference>
<evidence type="ECO:0000256" key="13">
    <source>
        <dbReference type="PIRSR" id="PIRSR001191-1"/>
    </source>
</evidence>
<gene>
    <name evidence="21" type="ORF">NDU88_006992</name>
</gene>
<dbReference type="CDD" id="cd04278">
    <property type="entry name" value="ZnMc_MMP"/>
    <property type="match status" value="1"/>
</dbReference>
<comment type="caution">
    <text evidence="21">The sequence shown here is derived from an EMBL/GenBank/DDBJ whole genome shotgun (WGS) entry which is preliminary data.</text>
</comment>
<evidence type="ECO:0000256" key="7">
    <source>
        <dbReference type="ARBA" id="ARBA00022833"/>
    </source>
</evidence>
<evidence type="ECO:0000256" key="15">
    <source>
        <dbReference type="PIRSR" id="PIRSR621190-2"/>
    </source>
</evidence>
<dbReference type="SUPFAM" id="SSF50923">
    <property type="entry name" value="Hemopexin-like domain"/>
    <property type="match status" value="1"/>
</dbReference>
<reference evidence="21" key="1">
    <citation type="journal article" date="2022" name="bioRxiv">
        <title>Sequencing and chromosome-scale assembly of the giantPleurodeles waltlgenome.</title>
        <authorList>
            <person name="Brown T."/>
            <person name="Elewa A."/>
            <person name="Iarovenko S."/>
            <person name="Subramanian E."/>
            <person name="Araus A.J."/>
            <person name="Petzold A."/>
            <person name="Susuki M."/>
            <person name="Suzuki K.-i.T."/>
            <person name="Hayashi T."/>
            <person name="Toyoda A."/>
            <person name="Oliveira C."/>
            <person name="Osipova E."/>
            <person name="Leigh N.D."/>
            <person name="Simon A."/>
            <person name="Yun M.H."/>
        </authorList>
    </citation>
    <scope>NUCLEOTIDE SEQUENCE</scope>
    <source>
        <strain evidence="21">20211129_DDA</strain>
        <tissue evidence="21">Liver</tissue>
    </source>
</reference>
<evidence type="ECO:0000256" key="14">
    <source>
        <dbReference type="PIRSR" id="PIRSR001191-2"/>
    </source>
</evidence>
<evidence type="ECO:0000256" key="18">
    <source>
        <dbReference type="SAM" id="MobiDB-lite"/>
    </source>
</evidence>
<evidence type="ECO:0000256" key="12">
    <source>
        <dbReference type="ARBA" id="ARBA00023180"/>
    </source>
</evidence>
<feature type="binding site" evidence="14">
    <location>
        <position position="343"/>
    </location>
    <ligand>
        <name>Zn(2+)</name>
        <dbReference type="ChEBI" id="CHEBI:29105"/>
        <label>2</label>
        <note>catalytic</note>
    </ligand>
</feature>
<feature type="compositionally biased region" description="Basic and acidic residues" evidence="18">
    <location>
        <begin position="165"/>
        <end position="176"/>
    </location>
</feature>
<evidence type="ECO:0000256" key="11">
    <source>
        <dbReference type="ARBA" id="ARBA00023157"/>
    </source>
</evidence>
<dbReference type="InterPro" id="IPR033739">
    <property type="entry name" value="M10A_MMP"/>
</dbReference>
<dbReference type="InterPro" id="IPR006026">
    <property type="entry name" value="Peptidase_Metallo"/>
</dbReference>
<feature type="binding site" evidence="15">
    <location>
        <position position="504"/>
    </location>
    <ligand>
        <name>Ca(2+)</name>
        <dbReference type="ChEBI" id="CHEBI:29108"/>
        <label>5</label>
    </ligand>
</feature>
<evidence type="ECO:0000256" key="4">
    <source>
        <dbReference type="ARBA" id="ARBA00022729"/>
    </source>
</evidence>
<feature type="binding site" evidence="15">
    <location>
        <position position="294"/>
    </location>
    <ligand>
        <name>Ca(2+)</name>
        <dbReference type="ChEBI" id="CHEBI:29108"/>
        <label>3</label>
    </ligand>
</feature>
<keyword evidence="3 14" id="KW-0479">Metal-binding</keyword>
<feature type="modified residue" description="Phosphotyrosine; by PKDCC" evidence="16">
    <location>
        <position position="486"/>
    </location>
</feature>
<evidence type="ECO:0000256" key="6">
    <source>
        <dbReference type="ARBA" id="ARBA00022801"/>
    </source>
</evidence>
<keyword evidence="11" id="KW-1015">Disulfide bond</keyword>
<accession>A0AAV7PJY8</accession>
<feature type="active site" evidence="13">
    <location>
        <position position="334"/>
    </location>
</feature>
<protein>
    <recommendedName>
        <fullName evidence="20">Peptidase metallopeptidase domain-containing protein</fullName>
    </recommendedName>
</protein>
<comment type="similarity">
    <text evidence="1">Belongs to the peptidase M10A family.</text>
</comment>
<comment type="cofactor">
    <cofactor evidence="15">
        <name>Ca(2+)</name>
        <dbReference type="ChEBI" id="CHEBI:29108"/>
    </cofactor>
    <text evidence="15">Can bind about 5 Ca(2+) ions per subunit.</text>
</comment>
<keyword evidence="2" id="KW-0645">Protease</keyword>
<feature type="binding site" evidence="15">
    <location>
        <position position="311"/>
    </location>
    <ligand>
        <name>Ca(2+)</name>
        <dbReference type="ChEBI" id="CHEBI:29108"/>
        <label>3</label>
    </ligand>
</feature>
<dbReference type="Pfam" id="PF00413">
    <property type="entry name" value="Peptidase_M10"/>
    <property type="match status" value="1"/>
</dbReference>
<evidence type="ECO:0000256" key="17">
    <source>
        <dbReference type="PROSITE-ProRule" id="PRU01011"/>
    </source>
</evidence>
<keyword evidence="10" id="KW-0865">Zymogen</keyword>
<feature type="domain" description="Peptidase metallopeptidase" evidence="20">
    <location>
        <begin position="219"/>
        <end position="378"/>
    </location>
</feature>
<feature type="repeat" description="Hemopexin" evidence="17">
    <location>
        <begin position="380"/>
        <end position="439"/>
    </location>
</feature>
<dbReference type="SMART" id="SM00235">
    <property type="entry name" value="ZnMc"/>
    <property type="match status" value="1"/>
</dbReference>
<feature type="binding site" evidence="15">
    <location>
        <position position="293"/>
    </location>
    <ligand>
        <name>Ca(2+)</name>
        <dbReference type="ChEBI" id="CHEBI:29108"/>
        <label>3</label>
    </ligand>
</feature>
<feature type="binding site" evidence="15">
    <location>
        <position position="307"/>
    </location>
    <ligand>
        <name>Ca(2+)</name>
        <dbReference type="ChEBI" id="CHEBI:29108"/>
        <label>2</label>
    </ligand>
</feature>
<feature type="signal peptide" evidence="19">
    <location>
        <begin position="1"/>
        <end position="22"/>
    </location>
</feature>
<dbReference type="GO" id="GO:0030198">
    <property type="term" value="P:extracellular matrix organization"/>
    <property type="evidence" value="ECO:0007669"/>
    <property type="project" value="TreeGrafter"/>
</dbReference>
<evidence type="ECO:0000313" key="22">
    <source>
        <dbReference type="Proteomes" id="UP001066276"/>
    </source>
</evidence>
<feature type="repeat" description="Hemopexin" evidence="17">
    <location>
        <begin position="553"/>
        <end position="609"/>
    </location>
</feature>
<dbReference type="Proteomes" id="UP001066276">
    <property type="component" value="Chromosome 7"/>
</dbReference>
<dbReference type="Gene3D" id="3.40.390.10">
    <property type="entry name" value="Collagenase (Catalytic Domain)"/>
    <property type="match status" value="1"/>
</dbReference>
<evidence type="ECO:0000256" key="16">
    <source>
        <dbReference type="PIRSR" id="PIRSR621190-4"/>
    </source>
</evidence>
<dbReference type="PANTHER" id="PTHR10201">
    <property type="entry name" value="MATRIX METALLOPROTEINASE"/>
    <property type="match status" value="1"/>
</dbReference>
<keyword evidence="9" id="KW-0482">Metalloprotease</keyword>
<dbReference type="InterPro" id="IPR018487">
    <property type="entry name" value="Hemopexin-like_repeat"/>
</dbReference>
<dbReference type="GO" id="GO:0008270">
    <property type="term" value="F:zinc ion binding"/>
    <property type="evidence" value="ECO:0007669"/>
    <property type="project" value="InterPro"/>
</dbReference>
<feature type="binding site" evidence="15">
    <location>
        <position position="314"/>
    </location>
    <ligand>
        <name>Ca(2+)</name>
        <dbReference type="ChEBI" id="CHEBI:29108"/>
        <label>3</label>
    </ligand>
</feature>
<dbReference type="GO" id="GO:0004222">
    <property type="term" value="F:metalloendopeptidase activity"/>
    <property type="evidence" value="ECO:0007669"/>
    <property type="project" value="InterPro"/>
</dbReference>
<keyword evidence="4 19" id="KW-0732">Signal</keyword>
<comment type="cofactor">
    <cofactor evidence="15">
        <name>Zn(2+)</name>
        <dbReference type="ChEBI" id="CHEBI:29105"/>
    </cofactor>
    <text evidence="15">Binds 2 Zn(2+) ions per subunit.</text>
</comment>
<feature type="binding site" evidence="15">
    <location>
        <position position="275"/>
    </location>
    <ligand>
        <name>Ca(2+)</name>
        <dbReference type="ChEBI" id="CHEBI:29108"/>
        <label>2</label>
    </ligand>
</feature>
<evidence type="ECO:0000313" key="21">
    <source>
        <dbReference type="EMBL" id="KAJ1128616.1"/>
    </source>
</evidence>
<dbReference type="EMBL" id="JANPWB010000011">
    <property type="protein sequence ID" value="KAJ1128616.1"/>
    <property type="molecule type" value="Genomic_DNA"/>
</dbReference>
<dbReference type="PANTHER" id="PTHR10201:SF328">
    <property type="entry name" value="MATRIX METALLOPROTEINASE-21"/>
    <property type="match status" value="1"/>
</dbReference>
<dbReference type="InterPro" id="IPR036375">
    <property type="entry name" value="Hemopexin-like_dom_sf"/>
</dbReference>
<evidence type="ECO:0000256" key="8">
    <source>
        <dbReference type="ARBA" id="ARBA00022837"/>
    </source>
</evidence>
<feature type="binding site" evidence="15">
    <location>
        <position position="314"/>
    </location>
    <ligand>
        <name>Ca(2+)</name>
        <dbReference type="ChEBI" id="CHEBI:29108"/>
        <label>1</label>
    </ligand>
</feature>
<feature type="binding site" evidence="14">
    <location>
        <position position="337"/>
    </location>
    <ligand>
        <name>Zn(2+)</name>
        <dbReference type="ChEBI" id="CHEBI:29105"/>
        <label>2</label>
        <note>catalytic</note>
    </ligand>
</feature>
<dbReference type="AlphaFoldDB" id="A0AAV7PJY8"/>
<evidence type="ECO:0000256" key="10">
    <source>
        <dbReference type="ARBA" id="ARBA00023145"/>
    </source>
</evidence>
<dbReference type="GO" id="GO:0031012">
    <property type="term" value="C:extracellular matrix"/>
    <property type="evidence" value="ECO:0007669"/>
    <property type="project" value="InterPro"/>
</dbReference>
<keyword evidence="7 14" id="KW-0862">Zinc</keyword>
<feature type="binding site" evidence="15">
    <location>
        <position position="351"/>
    </location>
    <ligand>
        <name>Zn(2+)</name>
        <dbReference type="ChEBI" id="CHEBI:29105"/>
        <label>2</label>
        <note>catalytic</note>
    </ligand>
</feature>
<feature type="repeat" description="Hemopexin" evidence="17">
    <location>
        <begin position="498"/>
        <end position="546"/>
    </location>
</feature>
<dbReference type="GO" id="GO:0006508">
    <property type="term" value="P:proteolysis"/>
    <property type="evidence" value="ECO:0007669"/>
    <property type="project" value="UniProtKB-KW"/>
</dbReference>
<evidence type="ECO:0000256" key="1">
    <source>
        <dbReference type="ARBA" id="ARBA00010370"/>
    </source>
</evidence>
<feature type="binding site" evidence="15">
    <location>
        <position position="445"/>
    </location>
    <ligand>
        <name>Ca(2+)</name>
        <dbReference type="ChEBI" id="CHEBI:29108"/>
        <label>4</label>
    </ligand>
</feature>
<feature type="chain" id="PRO_5043821064" description="Peptidase metallopeptidase domain-containing protein" evidence="19">
    <location>
        <begin position="23"/>
        <end position="621"/>
    </location>
</feature>
<feature type="binding site" evidence="14">
    <location>
        <position position="333"/>
    </location>
    <ligand>
        <name>Zn(2+)</name>
        <dbReference type="ChEBI" id="CHEBI:29105"/>
        <label>2</label>
        <note>catalytic</note>
    </ligand>
</feature>
<feature type="binding site" evidence="15">
    <location>
        <position position="312"/>
    </location>
    <ligand>
        <name>Ca(2+)</name>
        <dbReference type="ChEBI" id="CHEBI:29108"/>
        <label>1</label>
    </ligand>
</feature>
<keyword evidence="22" id="KW-1185">Reference proteome</keyword>
<sequence>MENLLVAGVLVSMMLMPSPAGAEKLFHSRDHSDIELQSLPRAKAVMTPEEAEEYLSRYGWIAPVVWDEEGSEGPSLAADPDRAPSDLSQSITEDESPDSQEDTSSTQPKITLTFSESLKHFQEDNGLQATGILDEPTKKAMNKPRCGVPDHKAEGSMKNNTLSSKETEMDSARDDATMNNTTRGANAAGSSPRRRRFLSHLLDLHRSKRDSTGAPDGISSLGFSKHTLSWRLIGEGYSMQLSIEQQRSILNLAFRMWSEVIPLHFKEDTTSENIDIRVGFGTGKHLGCSQAFDGVGQQFAHAWFLGDIHFDDDEHFVGSASEHGMSLLKVAVHEIGHALGLTHTNRFGSVMHPNYIPENGRFELDWEDRKTVQQKYGSCEGTFNSVFDWVRRETSSKGEVLYLFNTYFFKKSWYWMYENRSNRTRFGDPLPIRVGWRGLPETDIDAFIHVWTWSKNAQYVFKGNQVWRYDPQKDMAFTEDVEGNSYPQPISSAFPGIHGPIDAAVFDRGEGLIYFFTGYNVTAFDVELNHQVYSFPKSIVDVFPAVDPKDHPQGNLDAVYFSYSFKATFFIKGPFYWKMVDGRDRQANASLPSKGLLPHSKINSRWFDICDVHPSMLHRPT</sequence>
<feature type="region of interest" description="Disordered" evidence="18">
    <location>
        <begin position="70"/>
        <end position="107"/>
    </location>
</feature>